<feature type="transmembrane region" description="Helical" evidence="1">
    <location>
        <begin position="340"/>
        <end position="356"/>
    </location>
</feature>
<protein>
    <recommendedName>
        <fullName evidence="4">Glycosyltransferase RgtA/B/C/D-like domain-containing protein</fullName>
    </recommendedName>
</protein>
<comment type="caution">
    <text evidence="2">The sequence shown here is derived from an EMBL/GenBank/DDBJ whole genome shotgun (WGS) entry which is preliminary data.</text>
</comment>
<keyword evidence="3" id="KW-1185">Reference proteome</keyword>
<dbReference type="EMBL" id="NPEA01000010">
    <property type="protein sequence ID" value="PJZ75762.1"/>
    <property type="molecule type" value="Genomic_DNA"/>
</dbReference>
<organism evidence="2 3">
    <name type="scientific">Leptospira neocaledonica</name>
    <dbReference type="NCBI Taxonomy" id="2023192"/>
    <lineage>
        <taxon>Bacteria</taxon>
        <taxon>Pseudomonadati</taxon>
        <taxon>Spirochaetota</taxon>
        <taxon>Spirochaetia</taxon>
        <taxon>Leptospirales</taxon>
        <taxon>Leptospiraceae</taxon>
        <taxon>Leptospira</taxon>
    </lineage>
</organism>
<accession>A0A2M9ZUL3</accession>
<dbReference type="AlphaFoldDB" id="A0A2M9ZUL3"/>
<evidence type="ECO:0000313" key="2">
    <source>
        <dbReference type="EMBL" id="PJZ75762.1"/>
    </source>
</evidence>
<feature type="transmembrane region" description="Helical" evidence="1">
    <location>
        <begin position="368"/>
        <end position="387"/>
    </location>
</feature>
<dbReference type="OrthoDB" id="313835at2"/>
<evidence type="ECO:0000313" key="3">
    <source>
        <dbReference type="Proteomes" id="UP000231843"/>
    </source>
</evidence>
<reference evidence="2 3" key="1">
    <citation type="submission" date="2017-07" db="EMBL/GenBank/DDBJ databases">
        <title>Leptospira spp. isolated from tropical soils.</title>
        <authorList>
            <person name="Thibeaux R."/>
            <person name="Iraola G."/>
            <person name="Ferres I."/>
            <person name="Bierque E."/>
            <person name="Girault D."/>
            <person name="Soupe-Gilbert M.-E."/>
            <person name="Picardeau M."/>
            <person name="Goarant C."/>
        </authorList>
    </citation>
    <scope>NUCLEOTIDE SEQUENCE [LARGE SCALE GENOMIC DNA]</scope>
    <source>
        <strain evidence="2 3">ES4-C-A1</strain>
    </source>
</reference>
<dbReference type="InterPro" id="IPR059217">
    <property type="entry name" value="LA3751_2-like"/>
</dbReference>
<gene>
    <name evidence="2" type="ORF">CH365_17295</name>
</gene>
<dbReference type="NCBIfam" id="NF047440">
    <property type="entry name" value="LA3751_2_3_fam"/>
    <property type="match status" value="1"/>
</dbReference>
<feature type="transmembrane region" description="Helical" evidence="1">
    <location>
        <begin position="272"/>
        <end position="300"/>
    </location>
</feature>
<evidence type="ECO:0000256" key="1">
    <source>
        <dbReference type="SAM" id="Phobius"/>
    </source>
</evidence>
<keyword evidence="1" id="KW-1133">Transmembrane helix</keyword>
<name>A0A2M9ZUL3_9LEPT</name>
<feature type="transmembrane region" description="Helical" evidence="1">
    <location>
        <begin position="108"/>
        <end position="126"/>
    </location>
</feature>
<feature type="transmembrane region" description="Helical" evidence="1">
    <location>
        <begin position="227"/>
        <end position="252"/>
    </location>
</feature>
<evidence type="ECO:0008006" key="4">
    <source>
        <dbReference type="Google" id="ProtNLM"/>
    </source>
</evidence>
<feature type="transmembrane region" description="Helical" evidence="1">
    <location>
        <begin position="153"/>
        <end position="169"/>
    </location>
</feature>
<feature type="transmembrane region" description="Helical" evidence="1">
    <location>
        <begin position="84"/>
        <end position="103"/>
    </location>
</feature>
<keyword evidence="1" id="KW-0812">Transmembrane</keyword>
<feature type="transmembrane region" description="Helical" evidence="1">
    <location>
        <begin position="312"/>
        <end position="328"/>
    </location>
</feature>
<feature type="transmembrane region" description="Helical" evidence="1">
    <location>
        <begin position="132"/>
        <end position="148"/>
    </location>
</feature>
<feature type="transmembrane region" description="Helical" evidence="1">
    <location>
        <begin position="181"/>
        <end position="206"/>
    </location>
</feature>
<feature type="transmembrane region" description="Helical" evidence="1">
    <location>
        <begin position="12"/>
        <end position="28"/>
    </location>
</feature>
<dbReference type="Proteomes" id="UP000231843">
    <property type="component" value="Unassembled WGS sequence"/>
</dbReference>
<keyword evidence="1" id="KW-0472">Membrane</keyword>
<dbReference type="RefSeq" id="WP_100769791.1">
    <property type="nucleotide sequence ID" value="NZ_NPEA01000010.1"/>
</dbReference>
<proteinExistence type="predicted"/>
<sequence length="540" mass="62905">MFKNFILKRGYWIVPLAFVLYFFISIPTNDGFNSDSGLKLLQARGLLASSFRDQEVFYPGKQWDPEYRSHLNRMFLVRKPEGGYWGQYSVLFAAISAPILFLFGTSSLVPFCILLYLASIVIFQIIYKPTRFTVFFALLCTPIILYSMEYSENTLFLLFASAGLSFYFRDPDLRWNFRERFLGGILLGMTVWFRLEPFIFIPVLGLSIAIVEYKKILNKDFWKGNGIFAIGIAIPIIIFLIFNEIAYGNLFGPRFVVSGKTYWDVIVKLKQLFVLFFLGYWKLGFFGYMPILLWVFFDLLFSKYTLSIRERVLILTILIFVPTLSFSVNTEAFVSWGPRYLSLAIFPGLFLLDSWYRRKFENTNQKLNIAILLVLITVSLWATFRGLQMIRASYKQIKNLSEEFTQLKPDFLITSSYIIGGHFGRLSLSTPCFFVNTLDEAESLSERLFKSGKEKRIVYLVTKYQTEDIERKMEGGQISSFSQRLKDITPHIISYRDFGKTNTEEFLKYLTNSTTFVESKETHYYTAYIFSTKSTDEKSR</sequence>